<dbReference type="EMBL" id="JAPDNT010000006">
    <property type="protein sequence ID" value="MCW3475000.1"/>
    <property type="molecule type" value="Genomic_DNA"/>
</dbReference>
<proteinExistence type="predicted"/>
<reference evidence="1" key="1">
    <citation type="submission" date="2022-09" db="EMBL/GenBank/DDBJ databases">
        <title>Rhodovastum sp. nov. RN2-1 isolated from soil in Seongnam, South Korea.</title>
        <authorList>
            <person name="Le N.T."/>
        </authorList>
    </citation>
    <scope>NUCLEOTIDE SEQUENCE</scope>
    <source>
        <strain evidence="1">RN2-1</strain>
    </source>
</reference>
<evidence type="ECO:0000313" key="1">
    <source>
        <dbReference type="EMBL" id="MCW3475000.1"/>
    </source>
</evidence>
<dbReference type="AlphaFoldDB" id="A0AA41YR70"/>
<evidence type="ECO:0000313" key="2">
    <source>
        <dbReference type="Proteomes" id="UP001165679"/>
    </source>
</evidence>
<sequence length="44" mass="4981">MMEPTDGNGLIEVEIMPATDWWTCDPDTVPRTVKDRLATCVRLC</sequence>
<name>A0AA41YR70_9PROT</name>
<reference evidence="1" key="2">
    <citation type="submission" date="2022-10" db="EMBL/GenBank/DDBJ databases">
        <authorList>
            <person name="Trinh H.N."/>
        </authorList>
    </citation>
    <scope>NUCLEOTIDE SEQUENCE</scope>
    <source>
        <strain evidence="1">RN2-1</strain>
    </source>
</reference>
<comment type="caution">
    <text evidence="1">The sequence shown here is derived from an EMBL/GenBank/DDBJ whole genome shotgun (WGS) entry which is preliminary data.</text>
</comment>
<accession>A0AA41YR70</accession>
<keyword evidence="2" id="KW-1185">Reference proteome</keyword>
<gene>
    <name evidence="1" type="ORF">OL599_10490</name>
</gene>
<protein>
    <submittedName>
        <fullName evidence="1">Uncharacterized protein</fullName>
    </submittedName>
</protein>
<dbReference type="Proteomes" id="UP001165679">
    <property type="component" value="Unassembled WGS sequence"/>
</dbReference>
<organism evidence="1 2">
    <name type="scientific">Limobrevibacterium gyesilva</name>
    <dbReference type="NCBI Taxonomy" id="2991712"/>
    <lineage>
        <taxon>Bacteria</taxon>
        <taxon>Pseudomonadati</taxon>
        <taxon>Pseudomonadota</taxon>
        <taxon>Alphaproteobacteria</taxon>
        <taxon>Acetobacterales</taxon>
        <taxon>Acetobacteraceae</taxon>
        <taxon>Limobrevibacterium</taxon>
    </lineage>
</organism>